<dbReference type="SUPFAM" id="SSF46565">
    <property type="entry name" value="Chaperone J-domain"/>
    <property type="match status" value="1"/>
</dbReference>
<dbReference type="Gramene" id="ONK74159">
    <property type="protein sequence ID" value="ONK74159"/>
    <property type="gene ID" value="A4U43_C03F3370"/>
</dbReference>
<dbReference type="EMBL" id="CM007383">
    <property type="protein sequence ID" value="ONK74159.1"/>
    <property type="molecule type" value="Genomic_DNA"/>
</dbReference>
<dbReference type="Proteomes" id="UP000243459">
    <property type="component" value="Chromosome 3"/>
</dbReference>
<name>A0A5P1FBF6_ASPOF</name>
<dbReference type="SUPFAM" id="SSF49493">
    <property type="entry name" value="HSP40/DnaJ peptide-binding domain"/>
    <property type="match status" value="2"/>
</dbReference>
<dbReference type="AlphaFoldDB" id="A0A5P1FBF6"/>
<dbReference type="InterPro" id="IPR036869">
    <property type="entry name" value="J_dom_sf"/>
</dbReference>
<dbReference type="HAMAP" id="MF_01152">
    <property type="entry name" value="DnaJ"/>
    <property type="match status" value="1"/>
</dbReference>
<protein>
    <recommendedName>
        <fullName evidence="11">Chaperone protein dnaJ 1, mitochondrial</fullName>
    </recommendedName>
</protein>
<dbReference type="Pfam" id="PF00684">
    <property type="entry name" value="DnaJ_CXXCXGXG"/>
    <property type="match status" value="1"/>
</dbReference>
<evidence type="ECO:0000259" key="8">
    <source>
        <dbReference type="PROSITE" id="PS51188"/>
    </source>
</evidence>
<dbReference type="PROSITE" id="PS00636">
    <property type="entry name" value="DNAJ_1"/>
    <property type="match status" value="1"/>
</dbReference>
<dbReference type="CDD" id="cd10719">
    <property type="entry name" value="DnaJ_zf"/>
    <property type="match status" value="1"/>
</dbReference>
<dbReference type="PROSITE" id="PS50076">
    <property type="entry name" value="DNAJ_2"/>
    <property type="match status" value="1"/>
</dbReference>
<evidence type="ECO:0000256" key="1">
    <source>
        <dbReference type="ARBA" id="ARBA00022723"/>
    </source>
</evidence>
<evidence type="ECO:0000259" key="7">
    <source>
        <dbReference type="PROSITE" id="PS50076"/>
    </source>
</evidence>
<gene>
    <name evidence="9" type="ORF">A4U43_C03F3370</name>
</gene>
<keyword evidence="2" id="KW-0677">Repeat</keyword>
<evidence type="ECO:0000313" key="10">
    <source>
        <dbReference type="Proteomes" id="UP000243459"/>
    </source>
</evidence>
<dbReference type="PANTHER" id="PTHR43096">
    <property type="entry name" value="DNAJ HOMOLOG 1, MITOCHONDRIAL-RELATED"/>
    <property type="match status" value="1"/>
</dbReference>
<organism evidence="9 10">
    <name type="scientific">Asparagus officinalis</name>
    <name type="common">Garden asparagus</name>
    <dbReference type="NCBI Taxonomy" id="4686"/>
    <lineage>
        <taxon>Eukaryota</taxon>
        <taxon>Viridiplantae</taxon>
        <taxon>Streptophyta</taxon>
        <taxon>Embryophyta</taxon>
        <taxon>Tracheophyta</taxon>
        <taxon>Spermatophyta</taxon>
        <taxon>Magnoliopsida</taxon>
        <taxon>Liliopsida</taxon>
        <taxon>Asparagales</taxon>
        <taxon>Asparagaceae</taxon>
        <taxon>Asparagoideae</taxon>
        <taxon>Asparagus</taxon>
    </lineage>
</organism>
<evidence type="ECO:0008006" key="11">
    <source>
        <dbReference type="Google" id="ProtNLM"/>
    </source>
</evidence>
<dbReference type="InterPro" id="IPR001623">
    <property type="entry name" value="DnaJ_domain"/>
</dbReference>
<sequence>MGRFGWLGFSRSLLLQTTKSLGSSSATIDRRHEGLLPFLRAISYQSPVSCGCKGHNASRTYNQFRHTYFSIRSFHATGICCIIDRDYYEILGVPKGASQDDIKKAFHALAKKYHPDANRNSPASKRKFQEIRDAYETLSDAEKRAHYDREFLRKSEESRYPDEDANGFRRAYEDPFSDTFYKIFSEVFEHDRERYADDLQVKLDLTFTEAAKGCTKHVSFRAQVPCDSCYGRGHSVNAKPSICPTCKGVGKVTIFPFTTTCSSCKGRGKIIKDYCLACRGSGVVDGVKNVSVTIPPGVDSGDTIQVQKAGNQGGHSVGPGNLYIKLQVEKDPIFQRDGADVYIDARISFTQAILGGNIEVPTLSGMTQVKIPKGVQPGQLLVLRGRGLPKQIGFLDHGDQYVRFRIHFPSSVNDRQRELLEEFAKEEEIRESAEITYGNWLDQQMCTG</sequence>
<dbReference type="GO" id="GO:0042026">
    <property type="term" value="P:protein refolding"/>
    <property type="evidence" value="ECO:0007669"/>
    <property type="project" value="TreeGrafter"/>
</dbReference>
<evidence type="ECO:0000256" key="3">
    <source>
        <dbReference type="ARBA" id="ARBA00022771"/>
    </source>
</evidence>
<dbReference type="GO" id="GO:0031072">
    <property type="term" value="F:heat shock protein binding"/>
    <property type="evidence" value="ECO:0007669"/>
    <property type="project" value="InterPro"/>
</dbReference>
<keyword evidence="10" id="KW-1185">Reference proteome</keyword>
<dbReference type="FunFam" id="2.60.260.20:FF:000005">
    <property type="entry name" value="Chaperone protein dnaJ 1, mitochondrial"/>
    <property type="match status" value="1"/>
</dbReference>
<dbReference type="GO" id="GO:0005783">
    <property type="term" value="C:endoplasmic reticulum"/>
    <property type="evidence" value="ECO:0007669"/>
    <property type="project" value="UniProtKB-ARBA"/>
</dbReference>
<dbReference type="CDD" id="cd06257">
    <property type="entry name" value="DnaJ"/>
    <property type="match status" value="1"/>
</dbReference>
<dbReference type="InterPro" id="IPR001305">
    <property type="entry name" value="HSP_DnaJ_Cys-rich_dom"/>
</dbReference>
<feature type="domain" description="CR-type" evidence="8">
    <location>
        <begin position="213"/>
        <end position="287"/>
    </location>
</feature>
<dbReference type="OMA" id="FHKQGHN"/>
<dbReference type="NCBIfam" id="NF008035">
    <property type="entry name" value="PRK10767.1"/>
    <property type="match status" value="1"/>
</dbReference>
<dbReference type="PROSITE" id="PS51188">
    <property type="entry name" value="ZF_CR"/>
    <property type="match status" value="1"/>
</dbReference>
<dbReference type="Pfam" id="PF00226">
    <property type="entry name" value="DnaJ"/>
    <property type="match status" value="1"/>
</dbReference>
<evidence type="ECO:0000256" key="5">
    <source>
        <dbReference type="ARBA" id="ARBA00023186"/>
    </source>
</evidence>
<dbReference type="GO" id="GO:0008270">
    <property type="term" value="F:zinc ion binding"/>
    <property type="evidence" value="ECO:0007669"/>
    <property type="project" value="UniProtKB-KW"/>
</dbReference>
<evidence type="ECO:0000256" key="2">
    <source>
        <dbReference type="ARBA" id="ARBA00022737"/>
    </source>
</evidence>
<dbReference type="Pfam" id="PF01556">
    <property type="entry name" value="DnaJ_C"/>
    <property type="match status" value="1"/>
</dbReference>
<evidence type="ECO:0000256" key="4">
    <source>
        <dbReference type="ARBA" id="ARBA00022833"/>
    </source>
</evidence>
<dbReference type="PANTHER" id="PTHR43096:SF36">
    <property type="entry name" value="CHAPERONE PROTEIN DNAJ 1, MITOCHONDRIAL"/>
    <property type="match status" value="1"/>
</dbReference>
<proteinExistence type="inferred from homology"/>
<dbReference type="FunFam" id="2.10.230.10:FF:000002">
    <property type="entry name" value="Molecular chaperone DnaJ"/>
    <property type="match status" value="1"/>
</dbReference>
<evidence type="ECO:0000256" key="6">
    <source>
        <dbReference type="PROSITE-ProRule" id="PRU00546"/>
    </source>
</evidence>
<dbReference type="Gene3D" id="2.60.260.20">
    <property type="entry name" value="Urease metallochaperone UreE, N-terminal domain"/>
    <property type="match status" value="2"/>
</dbReference>
<dbReference type="Gene3D" id="1.10.287.110">
    <property type="entry name" value="DnaJ domain"/>
    <property type="match status" value="1"/>
</dbReference>
<dbReference type="CDD" id="cd10747">
    <property type="entry name" value="DnaJ_C"/>
    <property type="match status" value="1"/>
</dbReference>
<dbReference type="GO" id="GO:0051082">
    <property type="term" value="F:unfolded protein binding"/>
    <property type="evidence" value="ECO:0007669"/>
    <property type="project" value="InterPro"/>
</dbReference>
<dbReference type="InterPro" id="IPR036410">
    <property type="entry name" value="HSP_DnaJ_Cys-rich_dom_sf"/>
</dbReference>
<dbReference type="SMART" id="SM00271">
    <property type="entry name" value="DnaJ"/>
    <property type="match status" value="1"/>
</dbReference>
<dbReference type="InterPro" id="IPR008971">
    <property type="entry name" value="HSP40/DnaJ_pept-bd"/>
</dbReference>
<dbReference type="InterPro" id="IPR012724">
    <property type="entry name" value="DnaJ"/>
</dbReference>
<keyword evidence="4 6" id="KW-0862">Zinc</keyword>
<accession>A0A5P1FBF6</accession>
<feature type="zinc finger region" description="CR-type" evidence="6">
    <location>
        <begin position="213"/>
        <end position="287"/>
    </location>
</feature>
<dbReference type="GO" id="GO:0005524">
    <property type="term" value="F:ATP binding"/>
    <property type="evidence" value="ECO:0007669"/>
    <property type="project" value="InterPro"/>
</dbReference>
<dbReference type="InterPro" id="IPR018253">
    <property type="entry name" value="DnaJ_domain_CS"/>
</dbReference>
<keyword evidence="5" id="KW-0143">Chaperone</keyword>
<dbReference type="PRINTS" id="PR00625">
    <property type="entry name" value="JDOMAIN"/>
</dbReference>
<keyword evidence="3 6" id="KW-0863">Zinc-finger</keyword>
<evidence type="ECO:0000313" key="9">
    <source>
        <dbReference type="EMBL" id="ONK74159.1"/>
    </source>
</evidence>
<dbReference type="Gene3D" id="6.20.20.10">
    <property type="match status" value="2"/>
</dbReference>
<dbReference type="InterPro" id="IPR002939">
    <property type="entry name" value="DnaJ_C"/>
</dbReference>
<dbReference type="SUPFAM" id="SSF57938">
    <property type="entry name" value="DnaJ/Hsp40 cysteine-rich domain"/>
    <property type="match status" value="1"/>
</dbReference>
<feature type="domain" description="J" evidence="7">
    <location>
        <begin position="86"/>
        <end position="151"/>
    </location>
</feature>
<keyword evidence="1 6" id="KW-0479">Metal-binding</keyword>
<reference evidence="10" key="1">
    <citation type="journal article" date="2017" name="Nat. Commun.">
        <title>The asparagus genome sheds light on the origin and evolution of a young Y chromosome.</title>
        <authorList>
            <person name="Harkess A."/>
            <person name="Zhou J."/>
            <person name="Xu C."/>
            <person name="Bowers J.E."/>
            <person name="Van der Hulst R."/>
            <person name="Ayyampalayam S."/>
            <person name="Mercati F."/>
            <person name="Riccardi P."/>
            <person name="McKain M.R."/>
            <person name="Kakrana A."/>
            <person name="Tang H."/>
            <person name="Ray J."/>
            <person name="Groenendijk J."/>
            <person name="Arikit S."/>
            <person name="Mathioni S.M."/>
            <person name="Nakano M."/>
            <person name="Shan H."/>
            <person name="Telgmann-Rauber A."/>
            <person name="Kanno A."/>
            <person name="Yue Z."/>
            <person name="Chen H."/>
            <person name="Li W."/>
            <person name="Chen Y."/>
            <person name="Xu X."/>
            <person name="Zhang Y."/>
            <person name="Luo S."/>
            <person name="Chen H."/>
            <person name="Gao J."/>
            <person name="Mao Z."/>
            <person name="Pires J.C."/>
            <person name="Luo M."/>
            <person name="Kudrna D."/>
            <person name="Wing R.A."/>
            <person name="Meyers B.C."/>
            <person name="Yi K."/>
            <person name="Kong H."/>
            <person name="Lavrijsen P."/>
            <person name="Sunseri F."/>
            <person name="Falavigna A."/>
            <person name="Ye Y."/>
            <person name="Leebens-Mack J.H."/>
            <person name="Chen G."/>
        </authorList>
    </citation>
    <scope>NUCLEOTIDE SEQUENCE [LARGE SCALE GENOMIC DNA]</scope>
    <source>
        <strain evidence="10">cv. DH0086</strain>
    </source>
</reference>
<dbReference type="GO" id="GO:0009408">
    <property type="term" value="P:response to heat"/>
    <property type="evidence" value="ECO:0007669"/>
    <property type="project" value="InterPro"/>
</dbReference>